<gene>
    <name evidence="3" type="primary">LOC112494802</name>
</gene>
<evidence type="ECO:0000313" key="2">
    <source>
        <dbReference type="Proteomes" id="UP000694920"/>
    </source>
</evidence>
<reference evidence="3" key="1">
    <citation type="submission" date="2025-08" db="UniProtKB">
        <authorList>
            <consortium name="RefSeq"/>
        </authorList>
    </citation>
    <scope>IDENTIFICATION</scope>
</reference>
<feature type="compositionally biased region" description="Polar residues" evidence="1">
    <location>
        <begin position="1"/>
        <end position="16"/>
    </location>
</feature>
<proteinExistence type="predicted"/>
<organism evidence="2 3">
    <name type="scientific">Cephus cinctus</name>
    <name type="common">Wheat stem sawfly</name>
    <dbReference type="NCBI Taxonomy" id="211228"/>
    <lineage>
        <taxon>Eukaryota</taxon>
        <taxon>Metazoa</taxon>
        <taxon>Ecdysozoa</taxon>
        <taxon>Arthropoda</taxon>
        <taxon>Hexapoda</taxon>
        <taxon>Insecta</taxon>
        <taxon>Pterygota</taxon>
        <taxon>Neoptera</taxon>
        <taxon>Endopterygota</taxon>
        <taxon>Hymenoptera</taxon>
        <taxon>Cephoidea</taxon>
        <taxon>Cephidae</taxon>
        <taxon>Cephus</taxon>
    </lineage>
</organism>
<protein>
    <submittedName>
        <fullName evidence="3">Uncharacterized protein LOC112494802</fullName>
    </submittedName>
</protein>
<dbReference type="AlphaFoldDB" id="A0AAJ7RNJ0"/>
<keyword evidence="2" id="KW-1185">Reference proteome</keyword>
<evidence type="ECO:0000313" key="3">
    <source>
        <dbReference type="RefSeq" id="XP_024943829.1"/>
    </source>
</evidence>
<sequence length="100" mass="11206">MDYQSLATPQESQPQGANDDRLPWTPSPPSRPNLCALLPITFVHTTGPHISHGPNHFGAFYQLDIPTRLHLRGLLATGCVHDEDKMAVHYKRPKLKEIKS</sequence>
<dbReference type="KEGG" id="ccin:112494802"/>
<evidence type="ECO:0000256" key="1">
    <source>
        <dbReference type="SAM" id="MobiDB-lite"/>
    </source>
</evidence>
<feature type="region of interest" description="Disordered" evidence="1">
    <location>
        <begin position="1"/>
        <end position="30"/>
    </location>
</feature>
<dbReference type="GeneID" id="112494802"/>
<dbReference type="RefSeq" id="XP_024943829.1">
    <property type="nucleotide sequence ID" value="XM_025088061.1"/>
</dbReference>
<name>A0AAJ7RNJ0_CEPCN</name>
<accession>A0AAJ7RNJ0</accession>
<dbReference type="Proteomes" id="UP000694920">
    <property type="component" value="Unplaced"/>
</dbReference>